<dbReference type="RefSeq" id="WP_407640630.1">
    <property type="nucleotide sequence ID" value="NZ_FONG01000003.1"/>
</dbReference>
<sequence length="130" mass="13043">MPAAITAAPTPTAPHLVRVGTVTIPAQPGQPDMETINAAPAVLPLAAPESAPAATPGAPETLVRVERGTATAEEIAAVTAVLLARAAAVRAAADAGQASASRRRAAARWRSHGFAGPRAWTTGTRDLLAS</sequence>
<dbReference type="STRING" id="380248.SAMN05216251_103365"/>
<protein>
    <submittedName>
        <fullName evidence="1">Acyl-CoA carboxylase epsilon subunit</fullName>
    </submittedName>
</protein>
<organism evidence="1 2">
    <name type="scientific">Actinacidiphila alni</name>
    <dbReference type="NCBI Taxonomy" id="380248"/>
    <lineage>
        <taxon>Bacteria</taxon>
        <taxon>Bacillati</taxon>
        <taxon>Actinomycetota</taxon>
        <taxon>Actinomycetes</taxon>
        <taxon>Kitasatosporales</taxon>
        <taxon>Streptomycetaceae</taxon>
        <taxon>Actinacidiphila</taxon>
    </lineage>
</organism>
<dbReference type="Proteomes" id="UP000199323">
    <property type="component" value="Unassembled WGS sequence"/>
</dbReference>
<proteinExistence type="predicted"/>
<dbReference type="GO" id="GO:0003989">
    <property type="term" value="F:acetyl-CoA carboxylase activity"/>
    <property type="evidence" value="ECO:0007669"/>
    <property type="project" value="InterPro"/>
</dbReference>
<evidence type="ECO:0000313" key="1">
    <source>
        <dbReference type="EMBL" id="SFE51496.1"/>
    </source>
</evidence>
<dbReference type="GO" id="GO:0004658">
    <property type="term" value="F:propionyl-CoA carboxylase activity"/>
    <property type="evidence" value="ECO:0007669"/>
    <property type="project" value="InterPro"/>
</dbReference>
<dbReference type="AlphaFoldDB" id="A0A1I2B5Z5"/>
<dbReference type="InterPro" id="IPR032716">
    <property type="entry name" value="ACC_epsilon"/>
</dbReference>
<evidence type="ECO:0000313" key="2">
    <source>
        <dbReference type="Proteomes" id="UP000199323"/>
    </source>
</evidence>
<gene>
    <name evidence="1" type="ORF">SAMN05216251_103365</name>
</gene>
<name>A0A1I2B5Z5_9ACTN</name>
<dbReference type="EMBL" id="FONG01000003">
    <property type="protein sequence ID" value="SFE51496.1"/>
    <property type="molecule type" value="Genomic_DNA"/>
</dbReference>
<reference evidence="1 2" key="1">
    <citation type="submission" date="2016-10" db="EMBL/GenBank/DDBJ databases">
        <authorList>
            <person name="de Groot N.N."/>
        </authorList>
    </citation>
    <scope>NUCLEOTIDE SEQUENCE [LARGE SCALE GENOMIC DNA]</scope>
    <source>
        <strain evidence="1 2">CGMCC 4.3510</strain>
    </source>
</reference>
<accession>A0A1I2B5Z5</accession>
<dbReference type="Pfam" id="PF13822">
    <property type="entry name" value="ACC_epsilon"/>
    <property type="match status" value="1"/>
</dbReference>
<keyword evidence="2" id="KW-1185">Reference proteome</keyword>